<dbReference type="Proteomes" id="UP000664209">
    <property type="component" value="Unassembled WGS sequence"/>
</dbReference>
<keyword evidence="1" id="KW-0472">Membrane</keyword>
<dbReference type="InterPro" id="IPR011065">
    <property type="entry name" value="Kunitz_inhibitor_STI-like_sf"/>
</dbReference>
<sequence length="237" mass="26199">PEPLARATISRPLISPITMATFSYVLAVLFLSGTLIASAAALCQQQGEAVLDTSGNRVRLGPNYKIEYTNADGRKGVLGLLRNDQSQCEKYVGPTNRREGREVTFASGSGNFEENTMKEGDRYVFSSIATWNHPCKLPSIWTTGKTSNDVNFTPIIAGQDQESNKLRFSLFQVTKAKEQEGDYKLSVCSYKQNEEQASCTELGTHDLNGQVVLGKNGDSFTVRFVKHEQLAMRPTIY</sequence>
<dbReference type="EMBL" id="JAGEMK010000017">
    <property type="protein sequence ID" value="MBO1753474.1"/>
    <property type="molecule type" value="Genomic_DNA"/>
</dbReference>
<proteinExistence type="predicted"/>
<evidence type="ECO:0000313" key="3">
    <source>
        <dbReference type="Proteomes" id="UP000664209"/>
    </source>
</evidence>
<dbReference type="Pfam" id="PF00197">
    <property type="entry name" value="Kunitz_legume"/>
    <property type="match status" value="1"/>
</dbReference>
<feature type="transmembrane region" description="Helical" evidence="1">
    <location>
        <begin position="21"/>
        <end position="42"/>
    </location>
</feature>
<organism evidence="2 3">
    <name type="scientific">Actinotalea soli</name>
    <dbReference type="NCBI Taxonomy" id="2819234"/>
    <lineage>
        <taxon>Bacteria</taxon>
        <taxon>Bacillati</taxon>
        <taxon>Actinomycetota</taxon>
        <taxon>Actinomycetes</taxon>
        <taxon>Micrococcales</taxon>
        <taxon>Cellulomonadaceae</taxon>
        <taxon>Actinotalea</taxon>
    </lineage>
</organism>
<protein>
    <submittedName>
        <fullName evidence="2">Kunitz family serine protease inhibitor</fullName>
    </submittedName>
</protein>
<dbReference type="GO" id="GO:0004866">
    <property type="term" value="F:endopeptidase inhibitor activity"/>
    <property type="evidence" value="ECO:0007669"/>
    <property type="project" value="InterPro"/>
</dbReference>
<dbReference type="InterPro" id="IPR002160">
    <property type="entry name" value="Prot_inh_Kunz-lg"/>
</dbReference>
<evidence type="ECO:0000313" key="2">
    <source>
        <dbReference type="EMBL" id="MBO1753474.1"/>
    </source>
</evidence>
<gene>
    <name evidence="2" type="ORF">J4G33_16845</name>
</gene>
<accession>A0A939RV85</accession>
<dbReference type="PANTHER" id="PTHR33107">
    <property type="entry name" value="KUNITZ TRYPSIN INHIBITOR 2"/>
    <property type="match status" value="1"/>
</dbReference>
<feature type="non-terminal residue" evidence="2">
    <location>
        <position position="1"/>
    </location>
</feature>
<dbReference type="SUPFAM" id="SSF50386">
    <property type="entry name" value="STI-like"/>
    <property type="match status" value="1"/>
</dbReference>
<dbReference type="RefSeq" id="WP_208057164.1">
    <property type="nucleotide sequence ID" value="NZ_JAGEMK010000017.1"/>
</dbReference>
<evidence type="ECO:0000256" key="1">
    <source>
        <dbReference type="SAM" id="Phobius"/>
    </source>
</evidence>
<name>A0A939RV85_9CELL</name>
<keyword evidence="3" id="KW-1185">Reference proteome</keyword>
<keyword evidence="1" id="KW-0812">Transmembrane</keyword>
<dbReference type="AlphaFoldDB" id="A0A939RV85"/>
<dbReference type="PANTHER" id="PTHR33107:SF5">
    <property type="entry name" value="KUNITZ TRYPSIN INHIBITOR 5"/>
    <property type="match status" value="1"/>
</dbReference>
<dbReference type="SMART" id="SM00452">
    <property type="entry name" value="STI"/>
    <property type="match status" value="1"/>
</dbReference>
<comment type="caution">
    <text evidence="2">The sequence shown here is derived from an EMBL/GenBank/DDBJ whole genome shotgun (WGS) entry which is preliminary data.</text>
</comment>
<keyword evidence="1" id="KW-1133">Transmembrane helix</keyword>
<reference evidence="2" key="1">
    <citation type="submission" date="2021-03" db="EMBL/GenBank/DDBJ databases">
        <title>Actinotalea soli sp. nov., isolated from soil.</title>
        <authorList>
            <person name="Ping W."/>
            <person name="Zhang J."/>
        </authorList>
    </citation>
    <scope>NUCLEOTIDE SEQUENCE</scope>
    <source>
        <strain evidence="2">BY-33</strain>
    </source>
</reference>
<dbReference type="Gene3D" id="2.80.10.50">
    <property type="match status" value="1"/>
</dbReference>